<dbReference type="Proteomes" id="UP001187682">
    <property type="component" value="Unassembled WGS sequence"/>
</dbReference>
<name>A0AAE8MZT6_9PEZI</name>
<feature type="compositionally biased region" description="Acidic residues" evidence="1">
    <location>
        <begin position="219"/>
        <end position="232"/>
    </location>
</feature>
<feature type="compositionally biased region" description="Low complexity" evidence="1">
    <location>
        <begin position="292"/>
        <end position="303"/>
    </location>
</feature>
<evidence type="ECO:0000259" key="2">
    <source>
        <dbReference type="Pfam" id="PF10680"/>
    </source>
</evidence>
<feature type="compositionally biased region" description="Basic and acidic residues" evidence="1">
    <location>
        <begin position="189"/>
        <end position="210"/>
    </location>
</feature>
<feature type="region of interest" description="Disordered" evidence="1">
    <location>
        <begin position="642"/>
        <end position="701"/>
    </location>
</feature>
<protein>
    <recommendedName>
        <fullName evidence="2">Rrn9 domain-containing protein</fullName>
    </recommendedName>
</protein>
<comment type="caution">
    <text evidence="3">The sequence shown here is derived from an EMBL/GenBank/DDBJ whole genome shotgun (WGS) entry which is preliminary data.</text>
</comment>
<feature type="compositionally biased region" description="Acidic residues" evidence="1">
    <location>
        <begin position="84"/>
        <end position="95"/>
    </location>
</feature>
<feature type="compositionally biased region" description="Polar residues" evidence="1">
    <location>
        <begin position="15"/>
        <end position="25"/>
    </location>
</feature>
<feature type="region of interest" description="Disordered" evidence="1">
    <location>
        <begin position="476"/>
        <end position="572"/>
    </location>
</feature>
<feature type="compositionally biased region" description="Low complexity" evidence="1">
    <location>
        <begin position="388"/>
        <end position="397"/>
    </location>
</feature>
<sequence>MYKHPRDESPEWDKTTASIASLSSDDLNDSRPNRWRGPKSTWRTLTQEDRSVYEGLEASRRGDLAVHLYDAFALKGKRRKIGDEGELGDYEEDEDGRWLPPRGWTSWPVNPRDVPPDDLMPVQPLDEDSRFTYRKRDTRFPRSGLVEEIEAQIIRLAKERFEARESDSEGDSDGEGGSQEFNNARPRRSTIEPKQEHESKHEHEPKHEPRSTAGSEPDSGSEAEEWAPESDTSEMRGVPAADDDISSAILRPAVSDIVSRLEKTLGVLHNMMVATIQAADDDGEDGEETGIDEPTTPRPSSRLARSRSRSRPTQRIKRPRSRDEVTPSPESEYSDATRLGSPMKKPRHFGLPPSGQGNPVKDEVSSDSDPIKDEPSSGSDPIKDETSSDSASSDDSSPYPEPRYRPGVLEDESLRRARALRRLNRLRPRDWRSVLGAASLAGFSHAALCRATQRCANLFGEGLDLQLLNDHDPARDTHASIVPGGDILSEEDDDDELVEVTRMRLSARDSARAERPPSAPGSGARTPLGSETPSRTRRSRTSTPAPALPRSRSNSRSRSRSRSATPHLVCPYRSCPRSVASFSRRGGLLRHMELVHGDNGRDFIGMEIDSEDEVEGGVHVDGFLRPVRVRRGWRGEDVNLKRGGGEEERGRRGAAGVKEERRGTIGIKEERTGRVRVKEERRGRAGLKEESEDEDRRSGWA</sequence>
<gene>
    <name evidence="3" type="ORF">DNG_05096</name>
</gene>
<feature type="compositionally biased region" description="Acidic residues" evidence="1">
    <location>
        <begin position="488"/>
        <end position="498"/>
    </location>
</feature>
<evidence type="ECO:0000313" key="4">
    <source>
        <dbReference type="Proteomes" id="UP001187682"/>
    </source>
</evidence>
<reference evidence="3" key="1">
    <citation type="submission" date="2018-03" db="EMBL/GenBank/DDBJ databases">
        <authorList>
            <person name="Guldener U."/>
        </authorList>
    </citation>
    <scope>NUCLEOTIDE SEQUENCE</scope>
</reference>
<dbReference type="EMBL" id="ONZQ02000006">
    <property type="protein sequence ID" value="SPO02423.1"/>
    <property type="molecule type" value="Genomic_DNA"/>
</dbReference>
<feature type="compositionally biased region" description="Basic and acidic residues" evidence="1">
    <location>
        <begin position="499"/>
        <end position="515"/>
    </location>
</feature>
<accession>A0AAE8MZT6</accession>
<feature type="compositionally biased region" description="Low complexity" evidence="1">
    <location>
        <begin position="541"/>
        <end position="552"/>
    </location>
</feature>
<dbReference type="Pfam" id="PF10680">
    <property type="entry name" value="RRN9"/>
    <property type="match status" value="1"/>
</dbReference>
<dbReference type="InterPro" id="IPR019622">
    <property type="entry name" value="Rrn9_dom"/>
</dbReference>
<evidence type="ECO:0000256" key="1">
    <source>
        <dbReference type="SAM" id="MobiDB-lite"/>
    </source>
</evidence>
<feature type="region of interest" description="Disordered" evidence="1">
    <location>
        <begin position="160"/>
        <end position="248"/>
    </location>
</feature>
<evidence type="ECO:0000313" key="3">
    <source>
        <dbReference type="EMBL" id="SPO02423.1"/>
    </source>
</evidence>
<dbReference type="AlphaFoldDB" id="A0AAE8MZT6"/>
<proteinExistence type="predicted"/>
<feature type="compositionally biased region" description="Acidic residues" evidence="1">
    <location>
        <begin position="279"/>
        <end position="291"/>
    </location>
</feature>
<organism evidence="3 4">
    <name type="scientific">Cephalotrichum gorgonifer</name>
    <dbReference type="NCBI Taxonomy" id="2041049"/>
    <lineage>
        <taxon>Eukaryota</taxon>
        <taxon>Fungi</taxon>
        <taxon>Dikarya</taxon>
        <taxon>Ascomycota</taxon>
        <taxon>Pezizomycotina</taxon>
        <taxon>Sordariomycetes</taxon>
        <taxon>Hypocreomycetidae</taxon>
        <taxon>Microascales</taxon>
        <taxon>Microascaceae</taxon>
        <taxon>Cephalotrichum</taxon>
    </lineage>
</organism>
<feature type="compositionally biased region" description="Basic residues" evidence="1">
    <location>
        <begin position="304"/>
        <end position="320"/>
    </location>
</feature>
<feature type="region of interest" description="Disordered" evidence="1">
    <location>
        <begin position="278"/>
        <end position="410"/>
    </location>
</feature>
<keyword evidence="4" id="KW-1185">Reference proteome</keyword>
<feature type="compositionally biased region" description="Basic and acidic residues" evidence="1">
    <location>
        <begin position="1"/>
        <end position="14"/>
    </location>
</feature>
<feature type="domain" description="Rrn9" evidence="2">
    <location>
        <begin position="56"/>
        <end position="117"/>
    </location>
</feature>
<feature type="compositionally biased region" description="Basic and acidic residues" evidence="1">
    <location>
        <begin position="360"/>
        <end position="386"/>
    </location>
</feature>
<feature type="region of interest" description="Disordered" evidence="1">
    <location>
        <begin position="82"/>
        <end position="126"/>
    </location>
</feature>
<feature type="region of interest" description="Disordered" evidence="1">
    <location>
        <begin position="1"/>
        <end position="42"/>
    </location>
</feature>